<evidence type="ECO:0000256" key="2">
    <source>
        <dbReference type="SAM" id="SignalP"/>
    </source>
</evidence>
<dbReference type="Pfam" id="PF07563">
    <property type="entry name" value="DUF1541"/>
    <property type="match status" value="2"/>
</dbReference>
<keyword evidence="2" id="KW-0732">Signal</keyword>
<feature type="compositionally biased region" description="Basic and acidic residues" evidence="1">
    <location>
        <begin position="32"/>
        <end position="42"/>
    </location>
</feature>
<evidence type="ECO:0000313" key="4">
    <source>
        <dbReference type="EMBL" id="OYD55993.1"/>
    </source>
</evidence>
<gene>
    <name evidence="4" type="ORF">CGZ90_19915</name>
</gene>
<feature type="signal peptide" evidence="2">
    <location>
        <begin position="1"/>
        <end position="20"/>
    </location>
</feature>
<dbReference type="Proteomes" id="UP000215059">
    <property type="component" value="Unassembled WGS sequence"/>
</dbReference>
<keyword evidence="5" id="KW-1185">Reference proteome</keyword>
<dbReference type="OrthoDB" id="1701949at2"/>
<dbReference type="InterPro" id="IPR011438">
    <property type="entry name" value="DUF1541"/>
</dbReference>
<comment type="caution">
    <text evidence="4">The sequence shown here is derived from an EMBL/GenBank/DDBJ whole genome shotgun (WGS) entry which is preliminary data.</text>
</comment>
<feature type="domain" description="DUF1541" evidence="3">
    <location>
        <begin position="63"/>
        <end position="114"/>
    </location>
</feature>
<evidence type="ECO:0000256" key="1">
    <source>
        <dbReference type="SAM" id="MobiDB-lite"/>
    </source>
</evidence>
<sequence length="184" mass="20245">MRFKKKILKTLMLSLSFALAACGNMENQNNSNEKENTHEGMNHKGSPKLPNDLKEDKYPAFEVGSKAVINADHMEGMKGAKATIVGAYETTAYAVSYTPTTGGNKIKNHKWVIQEDIKDAGNESLKPGTVVKLNADHMKGMKGAKAVVDWAEQTTVYLVDYTPATSGKKVTNHKWLTENELTVD</sequence>
<dbReference type="Gene3D" id="2.30.30.1210">
    <property type="entry name" value="Domain of unknown function DUF1541"/>
    <property type="match status" value="1"/>
</dbReference>
<name>A0A235F4H5_9BACL</name>
<feature type="chain" id="PRO_5039054205" description="DUF1541 domain-containing protein" evidence="2">
    <location>
        <begin position="21"/>
        <end position="184"/>
    </location>
</feature>
<dbReference type="EMBL" id="NOII01000078">
    <property type="protein sequence ID" value="OYD55993.1"/>
    <property type="molecule type" value="Genomic_DNA"/>
</dbReference>
<proteinExistence type="predicted"/>
<feature type="region of interest" description="Disordered" evidence="1">
    <location>
        <begin position="28"/>
        <end position="53"/>
    </location>
</feature>
<evidence type="ECO:0000313" key="5">
    <source>
        <dbReference type="Proteomes" id="UP000215059"/>
    </source>
</evidence>
<dbReference type="RefSeq" id="WP_094254223.1">
    <property type="nucleotide sequence ID" value="NZ_JBHLXL010000001.1"/>
</dbReference>
<accession>A0A235F4H5</accession>
<protein>
    <recommendedName>
        <fullName evidence="3">DUF1541 domain-containing protein</fullName>
    </recommendedName>
</protein>
<dbReference type="AlphaFoldDB" id="A0A235F4H5"/>
<dbReference type="PROSITE" id="PS51257">
    <property type="entry name" value="PROKAR_LIPOPROTEIN"/>
    <property type="match status" value="1"/>
</dbReference>
<reference evidence="4 5" key="1">
    <citation type="submission" date="2017-07" db="EMBL/GenBank/DDBJ databases">
        <title>Fictibacillus sp. nov. GDSW-R2A3 Genome sequencing and assembly.</title>
        <authorList>
            <person name="Mayilraj S."/>
        </authorList>
    </citation>
    <scope>NUCLEOTIDE SEQUENCE [LARGE SCALE GENOMIC DNA]</scope>
    <source>
        <strain evidence="4 5">GDSW-R2A3</strain>
    </source>
</reference>
<evidence type="ECO:0000259" key="3">
    <source>
        <dbReference type="Pfam" id="PF07563"/>
    </source>
</evidence>
<organism evidence="4 5">
    <name type="scientific">Fictibacillus aquaticus</name>
    <dbReference type="NCBI Taxonomy" id="2021314"/>
    <lineage>
        <taxon>Bacteria</taxon>
        <taxon>Bacillati</taxon>
        <taxon>Bacillota</taxon>
        <taxon>Bacilli</taxon>
        <taxon>Bacillales</taxon>
        <taxon>Fictibacillaceae</taxon>
        <taxon>Fictibacillus</taxon>
    </lineage>
</organism>
<feature type="domain" description="DUF1541" evidence="3">
    <location>
        <begin position="127"/>
        <end position="178"/>
    </location>
</feature>